<dbReference type="EMBL" id="CAJVQB010001977">
    <property type="protein sequence ID" value="CAG8557739.1"/>
    <property type="molecule type" value="Genomic_DNA"/>
</dbReference>
<comment type="caution">
    <text evidence="1">The sequence shown here is derived from an EMBL/GenBank/DDBJ whole genome shotgun (WGS) entry which is preliminary data.</text>
</comment>
<sequence>MHIIGLLPRPRGDSTCDNGVPCGNKYSEINKTTISSFLIKGYSIFKQGHPINGTLFYLYTNDCGTRFNPSRSLMGLLLHMFQLFQLRLLALIPINAPHVRFTPFISLFLF</sequence>
<protein>
    <submittedName>
        <fullName evidence="1">12360_t:CDS:1</fullName>
    </submittedName>
</protein>
<keyword evidence="2" id="KW-1185">Reference proteome</keyword>
<reference evidence="1 2" key="1">
    <citation type="submission" date="2021-06" db="EMBL/GenBank/DDBJ databases">
        <authorList>
            <person name="Kallberg Y."/>
            <person name="Tangrot J."/>
            <person name="Rosling A."/>
        </authorList>
    </citation>
    <scope>NUCLEOTIDE SEQUENCE [LARGE SCALE GENOMIC DNA]</scope>
    <source>
        <strain evidence="1 2">120-4 pot B 10/14</strain>
    </source>
</reference>
<accession>A0ABN7UFC3</accession>
<name>A0ABN7UFC3_GIGMA</name>
<evidence type="ECO:0000313" key="1">
    <source>
        <dbReference type="EMBL" id="CAG8557739.1"/>
    </source>
</evidence>
<evidence type="ECO:0000313" key="2">
    <source>
        <dbReference type="Proteomes" id="UP000789901"/>
    </source>
</evidence>
<organism evidence="1 2">
    <name type="scientific">Gigaspora margarita</name>
    <dbReference type="NCBI Taxonomy" id="4874"/>
    <lineage>
        <taxon>Eukaryota</taxon>
        <taxon>Fungi</taxon>
        <taxon>Fungi incertae sedis</taxon>
        <taxon>Mucoromycota</taxon>
        <taxon>Glomeromycotina</taxon>
        <taxon>Glomeromycetes</taxon>
        <taxon>Diversisporales</taxon>
        <taxon>Gigasporaceae</taxon>
        <taxon>Gigaspora</taxon>
    </lineage>
</organism>
<gene>
    <name evidence="1" type="ORF">GMARGA_LOCUS4865</name>
</gene>
<proteinExistence type="predicted"/>
<dbReference type="Proteomes" id="UP000789901">
    <property type="component" value="Unassembled WGS sequence"/>
</dbReference>